<dbReference type="GO" id="GO:0046718">
    <property type="term" value="P:symbiont entry into host cell"/>
    <property type="evidence" value="ECO:0007669"/>
    <property type="project" value="UniProtKB-KW"/>
</dbReference>
<dbReference type="GO" id="GO:0042025">
    <property type="term" value="C:host cell nucleus"/>
    <property type="evidence" value="ECO:0007669"/>
    <property type="project" value="UniProtKB-SubCell"/>
</dbReference>
<protein>
    <recommendedName>
        <fullName evidence="5">Minor capsid protein VP2</fullName>
    </recommendedName>
    <alternativeName>
        <fullName evidence="18">Minor structural protein VP2</fullName>
    </alternativeName>
</protein>
<accession>A0AAU6S4Z3</accession>
<evidence type="ECO:0000256" key="6">
    <source>
        <dbReference type="ARBA" id="ARBA00022524"/>
    </source>
</evidence>
<keyword evidence="6" id="KW-1163">Viral penetration into host nucleus</keyword>
<evidence type="ECO:0000256" key="9">
    <source>
        <dbReference type="ARBA" id="ARBA00022707"/>
    </source>
</evidence>
<sequence>MGGIISAIVDMIVLATEMSAATGLTVETLLTGEALAALEAEVASVMTVEGLSGIEALAQLGWTAEQFSNLAFIATTFGQAIGFGVLYNTVSGLAGLISAGIRLGLNVSSVNRQISENRLLHAFGEVERIVKSNLSHQLNPLDWCCSLRENYPKEIDNLDITLRSNLSAILEHARWVNQRNYTTDPQYESGDIIDIPHSPGGALQTSAPDWLVPVILRLHGSQEEAPLCTLSPGQTCDRL</sequence>
<keyword evidence="10" id="KW-0946">Virion</keyword>
<evidence type="ECO:0000256" key="13">
    <source>
        <dbReference type="ARBA" id="ARBA00023125"/>
    </source>
</evidence>
<dbReference type="InterPro" id="IPR001070">
    <property type="entry name" value="Polyoma_coat_VP2"/>
</dbReference>
<keyword evidence="15" id="KW-1038">Host endoplasmic reticulum</keyword>
<keyword evidence="11" id="KW-1043">Host membrane</keyword>
<dbReference type="GO" id="GO:0043657">
    <property type="term" value="C:host cell"/>
    <property type="evidence" value="ECO:0007669"/>
    <property type="project" value="GOC"/>
</dbReference>
<evidence type="ECO:0000256" key="2">
    <source>
        <dbReference type="ARBA" id="ARBA00004328"/>
    </source>
</evidence>
<evidence type="ECO:0000313" key="19">
    <source>
        <dbReference type="EMBL" id="WZK92788.1"/>
    </source>
</evidence>
<organism evidence="19">
    <name type="scientific">Eptesicus serotinus polyomavirus</name>
    <dbReference type="NCBI Taxonomy" id="3139987"/>
    <lineage>
        <taxon>Viruses</taxon>
        <taxon>Monodnaviria</taxon>
        <taxon>Shotokuvirae</taxon>
        <taxon>Cossaviricota</taxon>
        <taxon>Papovaviricetes</taxon>
        <taxon>Sepolyvirales</taxon>
        <taxon>Polyomaviridae</taxon>
    </lineage>
</organism>
<keyword evidence="13" id="KW-0238">DNA-binding</keyword>
<dbReference type="Pfam" id="PF00761">
    <property type="entry name" value="Polyoma_coat2"/>
    <property type="match status" value="2"/>
</dbReference>
<evidence type="ECO:0000256" key="11">
    <source>
        <dbReference type="ARBA" id="ARBA00022870"/>
    </source>
</evidence>
<dbReference type="EMBL" id="PP410052">
    <property type="protein sequence ID" value="WZK92788.1"/>
    <property type="molecule type" value="Genomic_DNA"/>
</dbReference>
<dbReference type="GO" id="GO:0044167">
    <property type="term" value="C:host cell endoplasmic reticulum membrane"/>
    <property type="evidence" value="ECO:0007669"/>
    <property type="project" value="UniProtKB-SubCell"/>
</dbReference>
<evidence type="ECO:0000256" key="17">
    <source>
        <dbReference type="ARBA" id="ARBA00023296"/>
    </source>
</evidence>
<comment type="subcellular location">
    <subcellularLocation>
        <location evidence="3">Host endoplasmic reticulum membrane</location>
    </subcellularLocation>
    <subcellularLocation>
        <location evidence="1">Host nucleus</location>
    </subcellularLocation>
    <subcellularLocation>
        <location evidence="2">Virion</location>
    </subcellularLocation>
</comment>
<keyword evidence="7" id="KW-0167">Capsid protein</keyword>
<keyword evidence="14" id="KW-0472">Membrane</keyword>
<dbReference type="GO" id="GO:0005198">
    <property type="term" value="F:structural molecule activity"/>
    <property type="evidence" value="ECO:0007669"/>
    <property type="project" value="InterPro"/>
</dbReference>
<dbReference type="GO" id="GO:0019028">
    <property type="term" value="C:viral capsid"/>
    <property type="evidence" value="ECO:0007669"/>
    <property type="project" value="UniProtKB-KW"/>
</dbReference>
<evidence type="ECO:0000256" key="15">
    <source>
        <dbReference type="ARBA" id="ARBA00023184"/>
    </source>
</evidence>
<keyword evidence="9" id="KW-0519">Myristate</keyword>
<evidence type="ECO:0000256" key="8">
    <source>
        <dbReference type="ARBA" id="ARBA00022562"/>
    </source>
</evidence>
<evidence type="ECO:0000256" key="14">
    <source>
        <dbReference type="ARBA" id="ARBA00023136"/>
    </source>
</evidence>
<evidence type="ECO:0000256" key="18">
    <source>
        <dbReference type="ARBA" id="ARBA00031865"/>
    </source>
</evidence>
<evidence type="ECO:0000256" key="1">
    <source>
        <dbReference type="ARBA" id="ARBA00004147"/>
    </source>
</evidence>
<evidence type="ECO:0000256" key="16">
    <source>
        <dbReference type="ARBA" id="ARBA00023288"/>
    </source>
</evidence>
<evidence type="ECO:0000256" key="7">
    <source>
        <dbReference type="ARBA" id="ARBA00022561"/>
    </source>
</evidence>
<name>A0AAU6S4Z3_9POLY</name>
<dbReference type="GO" id="GO:0075732">
    <property type="term" value="P:viral penetration into host nucleus"/>
    <property type="evidence" value="ECO:0007669"/>
    <property type="project" value="UniProtKB-KW"/>
</dbReference>
<keyword evidence="17" id="KW-1160">Virus entry into host cell</keyword>
<evidence type="ECO:0000256" key="5">
    <source>
        <dbReference type="ARBA" id="ARBA00022269"/>
    </source>
</evidence>
<keyword evidence="12" id="KW-0426">Late protein</keyword>
<keyword evidence="8" id="KW-1048">Host nucleus</keyword>
<comment type="similarity">
    <text evidence="4">Belongs to the polyomaviruses capsid protein VP2 family.</text>
</comment>
<proteinExistence type="inferred from homology"/>
<reference evidence="19" key="1">
    <citation type="journal article" date="2024" name="Microbiol. Spectr.">
        <title>Full-genome sequencing of dozens of new DNA viruses found in Spanish bat feces.</title>
        <authorList>
            <person name="Buigues J."/>
            <person name="Vinals A."/>
            <person name="Martinez-Recio R."/>
            <person name="Monros J.S."/>
            <person name="Sanjuan R."/>
            <person name="Cuevas J.M."/>
        </authorList>
    </citation>
    <scope>NUCLEOTIDE SEQUENCE</scope>
    <source>
        <strain evidence="19">MAVG34</strain>
    </source>
</reference>
<keyword evidence="16" id="KW-0449">Lipoprotein</keyword>
<reference evidence="19" key="2">
    <citation type="submission" date="2024-02" db="EMBL/GenBank/DDBJ databases">
        <authorList>
            <person name="Buigues J."/>
            <person name="Vinals A."/>
            <person name="Martinez-Recio R."/>
            <person name="S Monros J."/>
            <person name="Sanjuan R."/>
            <person name="Cuevas J.M."/>
        </authorList>
    </citation>
    <scope>NUCLEOTIDE SEQUENCE</scope>
    <source>
        <strain evidence="19">MAVG34</strain>
    </source>
</reference>
<evidence type="ECO:0000256" key="12">
    <source>
        <dbReference type="ARBA" id="ARBA00022921"/>
    </source>
</evidence>
<evidence type="ECO:0000256" key="10">
    <source>
        <dbReference type="ARBA" id="ARBA00022844"/>
    </source>
</evidence>
<dbReference type="GO" id="GO:0003677">
    <property type="term" value="F:DNA binding"/>
    <property type="evidence" value="ECO:0007669"/>
    <property type="project" value="UniProtKB-KW"/>
</dbReference>
<evidence type="ECO:0000256" key="3">
    <source>
        <dbReference type="ARBA" id="ARBA00004625"/>
    </source>
</evidence>
<evidence type="ECO:0000256" key="4">
    <source>
        <dbReference type="ARBA" id="ARBA00006444"/>
    </source>
</evidence>